<comment type="caution">
    <text evidence="2">The sequence shown here is derived from an EMBL/GenBank/DDBJ whole genome shotgun (WGS) entry which is preliminary data.</text>
</comment>
<gene>
    <name evidence="2" type="ORF">C6P46_003017</name>
</gene>
<protein>
    <submittedName>
        <fullName evidence="2">Uncharacterized protein</fullName>
    </submittedName>
</protein>
<feature type="region of interest" description="Disordered" evidence="1">
    <location>
        <begin position="254"/>
        <end position="284"/>
    </location>
</feature>
<proteinExistence type="predicted"/>
<dbReference type="OrthoDB" id="76038at2759"/>
<feature type="region of interest" description="Disordered" evidence="1">
    <location>
        <begin position="377"/>
        <end position="402"/>
    </location>
</feature>
<evidence type="ECO:0000256" key="1">
    <source>
        <dbReference type="SAM" id="MobiDB-lite"/>
    </source>
</evidence>
<dbReference type="PANTHER" id="PTHR38663:SF1">
    <property type="entry name" value="L-ORNITHINE N(5)-MONOOXYGENASE"/>
    <property type="match status" value="1"/>
</dbReference>
<dbReference type="PANTHER" id="PTHR38663">
    <property type="match status" value="1"/>
</dbReference>
<feature type="compositionally biased region" description="Polar residues" evidence="1">
    <location>
        <begin position="49"/>
        <end position="62"/>
    </location>
</feature>
<feature type="region of interest" description="Disordered" evidence="1">
    <location>
        <begin position="45"/>
        <end position="89"/>
    </location>
</feature>
<dbReference type="InterPro" id="IPR036188">
    <property type="entry name" value="FAD/NAD-bd_sf"/>
</dbReference>
<feature type="region of interest" description="Disordered" evidence="1">
    <location>
        <begin position="1"/>
        <end position="31"/>
    </location>
</feature>
<evidence type="ECO:0000313" key="2">
    <source>
        <dbReference type="EMBL" id="KAG0662929.1"/>
    </source>
</evidence>
<feature type="compositionally biased region" description="Polar residues" evidence="1">
    <location>
        <begin position="269"/>
        <end position="279"/>
    </location>
</feature>
<organism evidence="2 3">
    <name type="scientific">Rhodotorula mucilaginosa</name>
    <name type="common">Yeast</name>
    <name type="synonym">Rhodotorula rubra</name>
    <dbReference type="NCBI Taxonomy" id="5537"/>
    <lineage>
        <taxon>Eukaryota</taxon>
        <taxon>Fungi</taxon>
        <taxon>Dikarya</taxon>
        <taxon>Basidiomycota</taxon>
        <taxon>Pucciniomycotina</taxon>
        <taxon>Microbotryomycetes</taxon>
        <taxon>Sporidiobolales</taxon>
        <taxon>Sporidiobolaceae</taxon>
        <taxon>Rhodotorula</taxon>
    </lineage>
</organism>
<sequence length="711" mass="77079">MSPPAQPVLTPRSESPDTMSPLALPPASPASSEISLEALALSDVDSDWSETASSAGTDDSCTSACCDHSASPPPPSHKADSPSRATTSERVLATVTEEAWSPLVIIGAGPHALALATRLNEPRPAALYTDLEHARLSWLQRDAAAATATGERRNTKSRHKAVKGHWPARKLVAPKEATLVATDVDPLPSVRVLDSSGTAWLSRWDAFFAGLSIQHLRSPMTFHPSPADADALVAYAQRTSRESELEPIKGVVGSELSKHQRKKRRAGVRNSSIGGTNLINERDRQDYQRPSTALFRDFVQDDLVARYPVPRVEHTTVTSVAYGLIHVQGDGPRLGFVIDSVRPDGVLERRAAQAIVMAIGPSSVPAIPSWLLRATTSAPPSASFSAGSEPDRRRNSKKNPWDKAAISGPGWCHSSAFAVPECQPLQGPLGEGVRRGEQVLTSAQIVDSLLSQGVSSVVLLVRSRIKTKHFDFDLEWVSKYNNLRKMEFFQEADPYERLEQVRSSRNGGSVNPTFARILKQHEKSGRLEICTMTEVEGAAYDPDSNKWTLDTVTTLDPPKRDDDDDEVKSRLCSRRILSDIDYVVASTGSKLDFATGVEFLAPLARAGLVPETVHGLPVLTHDLQLSPSLPFFVLGAYAMLELGPDALNLSGTRAGAERVAHRLGELGIFERYSTSPLSPKPAKEPTERMRAKQARSGGEGNYFEGLGEVEA</sequence>
<feature type="compositionally biased region" description="Low complexity" evidence="1">
    <location>
        <begin position="377"/>
        <end position="386"/>
    </location>
</feature>
<dbReference type="AlphaFoldDB" id="A0A9P7B7G4"/>
<accession>A0A9P7B7G4</accession>
<dbReference type="Proteomes" id="UP000777482">
    <property type="component" value="Unassembled WGS sequence"/>
</dbReference>
<feature type="compositionally biased region" description="Basic and acidic residues" evidence="1">
    <location>
        <begin position="681"/>
        <end position="690"/>
    </location>
</feature>
<reference evidence="2 3" key="1">
    <citation type="submission" date="2020-11" db="EMBL/GenBank/DDBJ databases">
        <title>Kefir isolates.</title>
        <authorList>
            <person name="Marcisauskas S."/>
            <person name="Kim Y."/>
            <person name="Blasche S."/>
        </authorList>
    </citation>
    <scope>NUCLEOTIDE SEQUENCE [LARGE SCALE GENOMIC DNA]</scope>
    <source>
        <strain evidence="2 3">KR</strain>
    </source>
</reference>
<dbReference type="Gene3D" id="3.50.50.60">
    <property type="entry name" value="FAD/NAD(P)-binding domain"/>
    <property type="match status" value="1"/>
</dbReference>
<evidence type="ECO:0000313" key="3">
    <source>
        <dbReference type="Proteomes" id="UP000777482"/>
    </source>
</evidence>
<dbReference type="EMBL" id="PUHQ01000023">
    <property type="protein sequence ID" value="KAG0662929.1"/>
    <property type="molecule type" value="Genomic_DNA"/>
</dbReference>
<feature type="region of interest" description="Disordered" evidence="1">
    <location>
        <begin position="674"/>
        <end position="711"/>
    </location>
</feature>
<keyword evidence="3" id="KW-1185">Reference proteome</keyword>
<name>A0A9P7B7G4_RHOMI</name>